<keyword evidence="5 8" id="KW-1133">Transmembrane helix</keyword>
<keyword evidence="8" id="KW-0406">Ion transport</keyword>
<evidence type="ECO:0000256" key="6">
    <source>
        <dbReference type="ARBA" id="ARBA00023136"/>
    </source>
</evidence>
<keyword evidence="4 8" id="KW-0812">Transmembrane</keyword>
<name>A0AA36HGL0_CYLNA</name>
<gene>
    <name evidence="11" type="ORF">CYNAS_LOCUS22402</name>
</gene>
<feature type="domain" description="Kazal-like" evidence="10">
    <location>
        <begin position="649"/>
        <end position="707"/>
    </location>
</feature>
<comment type="similarity">
    <text evidence="2 8">Belongs to the organo anion transporter (TC 2.A.60) family.</text>
</comment>
<comment type="caution">
    <text evidence="11">The sequence shown here is derived from an EMBL/GenBank/DDBJ whole genome shotgun (WGS) entry which is preliminary data.</text>
</comment>
<evidence type="ECO:0000256" key="1">
    <source>
        <dbReference type="ARBA" id="ARBA00004651"/>
    </source>
</evidence>
<dbReference type="EMBL" id="CATQJL010000326">
    <property type="protein sequence ID" value="CAJ0610419.1"/>
    <property type="molecule type" value="Genomic_DNA"/>
</dbReference>
<dbReference type="GO" id="GO:0016323">
    <property type="term" value="C:basolateral plasma membrane"/>
    <property type="evidence" value="ECO:0007669"/>
    <property type="project" value="TreeGrafter"/>
</dbReference>
<evidence type="ECO:0000256" key="4">
    <source>
        <dbReference type="ARBA" id="ARBA00022692"/>
    </source>
</evidence>
<feature type="transmembrane region" description="Helical" evidence="8">
    <location>
        <begin position="326"/>
        <end position="351"/>
    </location>
</feature>
<evidence type="ECO:0000256" key="2">
    <source>
        <dbReference type="ARBA" id="ARBA00009657"/>
    </source>
</evidence>
<dbReference type="InterPro" id="IPR004156">
    <property type="entry name" value="OATP"/>
</dbReference>
<dbReference type="InterPro" id="IPR002350">
    <property type="entry name" value="Kazal_dom"/>
</dbReference>
<feature type="transmembrane region" description="Helical" evidence="8">
    <location>
        <begin position="232"/>
        <end position="248"/>
    </location>
</feature>
<evidence type="ECO:0000256" key="5">
    <source>
        <dbReference type="ARBA" id="ARBA00022989"/>
    </source>
</evidence>
<dbReference type="SUPFAM" id="SSF103473">
    <property type="entry name" value="MFS general substrate transporter"/>
    <property type="match status" value="1"/>
</dbReference>
<dbReference type="PROSITE" id="PS51465">
    <property type="entry name" value="KAZAL_2"/>
    <property type="match status" value="1"/>
</dbReference>
<accession>A0AA36HGL0</accession>
<comment type="subcellular location">
    <subcellularLocation>
        <location evidence="1 8">Cell membrane</location>
        <topology evidence="1 8">Multi-pass membrane protein</topology>
    </subcellularLocation>
</comment>
<feature type="transmembrane region" description="Helical" evidence="8">
    <location>
        <begin position="416"/>
        <end position="442"/>
    </location>
</feature>
<feature type="compositionally biased region" description="Basic residues" evidence="9">
    <location>
        <begin position="113"/>
        <end position="122"/>
    </location>
</feature>
<keyword evidence="7" id="KW-1015">Disulfide bond</keyword>
<sequence length="947" mass="104460">MTGTIGNRYKVYCRGKSKSGKSAAGSNIIVNSAPCAPGDLTKSEWSELDESVEPATMRPLVHSSNLASDSRVRIVQWISSYRDAMIGETGSIGESDVDAETRSAPGDLGGTPKRTRATKWSHSRQASQGVPYRYVEKPRRIRDIRDKQWQEKQNEIIELEMSVLAQESQCGIGKWRPPRLSFLGSRKWMIFLLCWYCAVQGVIVNGLVPAAISSIERRFKLSTSTMGRIVQFYDFGYVLFCIPVSYFGGRHSKPVVLGAGLALIATGSILFSTPHMLADSYSTNQENKAYGTCSIQTPWNISDADAMALTASCEAEKQNQPGTFRYVVLFCLAHFLHGVGATPLYTIGVSYIDENVGKALSSLYVGIFYSFAVFGPAAGFLSAGSFLTYHTDFWHLPAEQILRVSGDESDPSWVGAWWLGFVLASVVALVAVIPIICLPKVLPESLKWHRNRLVETSQTTRRRTPECCGLSGTNKTAALYRDAPSQEDSTLLLTTIAHRGRGPLWYKLWLDVRHIPIAIYRILTNAPFMLITLAMAIDSLIITGASSFMSKYLERQFSVPPSNSSFLIGCIMVPMAGVGCMISGFIVQYFRLNCVTTLKLSVGLLFVSLVLTPMYLIYCPHDPLVGVETTYPDRDGHMSVGSNYSEVEPTLRSACNSHCLCSEAEFHPVCAQYADGRQLSYYSPCFAGCSEAYSPMQKFYTNCSCVVETARLQLRQVKKGICQSNCKGLLGFLIIFAPLSLCTFAVAVPIISVILRTVDYNERSFALGIQGILVRIIGTIPAPVLFGWMFDVSCIRYQSEPCGASSGSCLLYSNKLLADLYLTFSIVGQALSMVILTIVLMVYGGTLQDDPLPDVPLKEVDHVVEDGEKTQTETAAPLLHVRPVIISDNLIWMSLLLLNLIQRLHPAIRQNTVMCFIVNRQCILGYYSTSDGRPQDLTSLKILSIGY</sequence>
<evidence type="ECO:0000313" key="11">
    <source>
        <dbReference type="EMBL" id="CAJ0610419.1"/>
    </source>
</evidence>
<dbReference type="AlphaFoldDB" id="A0AA36HGL0"/>
<evidence type="ECO:0000259" key="10">
    <source>
        <dbReference type="PROSITE" id="PS51465"/>
    </source>
</evidence>
<feature type="transmembrane region" description="Helical" evidence="8">
    <location>
        <begin position="767"/>
        <end position="790"/>
    </location>
</feature>
<dbReference type="GO" id="GO:0006811">
    <property type="term" value="P:monoatomic ion transport"/>
    <property type="evidence" value="ECO:0007669"/>
    <property type="project" value="UniProtKB-KW"/>
</dbReference>
<evidence type="ECO:0000256" key="3">
    <source>
        <dbReference type="ARBA" id="ARBA00022475"/>
    </source>
</evidence>
<feature type="transmembrane region" description="Helical" evidence="8">
    <location>
        <begin position="820"/>
        <end position="843"/>
    </location>
</feature>
<dbReference type="GO" id="GO:0043252">
    <property type="term" value="P:sodium-independent organic anion transport"/>
    <property type="evidence" value="ECO:0007669"/>
    <property type="project" value="TreeGrafter"/>
</dbReference>
<evidence type="ECO:0000256" key="8">
    <source>
        <dbReference type="RuleBase" id="RU362056"/>
    </source>
</evidence>
<evidence type="ECO:0000256" key="9">
    <source>
        <dbReference type="SAM" id="MobiDB-lite"/>
    </source>
</evidence>
<evidence type="ECO:0000256" key="7">
    <source>
        <dbReference type="ARBA" id="ARBA00023157"/>
    </source>
</evidence>
<proteinExistence type="inferred from homology"/>
<dbReference type="NCBIfam" id="TIGR00805">
    <property type="entry name" value="oat"/>
    <property type="match status" value="1"/>
</dbReference>
<dbReference type="PANTHER" id="PTHR11388:SF151">
    <property type="entry name" value="SOLUTE CARRIER ORGANIC ANION TRANSPORTER FAMILY MEMBER"/>
    <property type="match status" value="1"/>
</dbReference>
<dbReference type="GO" id="GO:0015347">
    <property type="term" value="F:sodium-independent organic anion transmembrane transporter activity"/>
    <property type="evidence" value="ECO:0007669"/>
    <property type="project" value="TreeGrafter"/>
</dbReference>
<dbReference type="InterPro" id="IPR036259">
    <property type="entry name" value="MFS_trans_sf"/>
</dbReference>
<keyword evidence="8" id="KW-0813">Transport</keyword>
<feature type="transmembrane region" description="Helical" evidence="8">
    <location>
        <begin position="565"/>
        <end position="586"/>
    </location>
</feature>
<feature type="transmembrane region" description="Helical" evidence="8">
    <location>
        <begin position="363"/>
        <end position="387"/>
    </location>
</feature>
<dbReference type="PANTHER" id="PTHR11388">
    <property type="entry name" value="ORGANIC ANION TRANSPORTER"/>
    <property type="match status" value="1"/>
</dbReference>
<feature type="region of interest" description="Disordered" evidence="9">
    <location>
        <begin position="95"/>
        <end position="122"/>
    </location>
</feature>
<organism evidence="11 12">
    <name type="scientific">Cylicocyclus nassatus</name>
    <name type="common">Nematode worm</name>
    <dbReference type="NCBI Taxonomy" id="53992"/>
    <lineage>
        <taxon>Eukaryota</taxon>
        <taxon>Metazoa</taxon>
        <taxon>Ecdysozoa</taxon>
        <taxon>Nematoda</taxon>
        <taxon>Chromadorea</taxon>
        <taxon>Rhabditida</taxon>
        <taxon>Rhabditina</taxon>
        <taxon>Rhabditomorpha</taxon>
        <taxon>Strongyloidea</taxon>
        <taxon>Strongylidae</taxon>
        <taxon>Cylicocyclus</taxon>
    </lineage>
</organism>
<feature type="transmembrane region" description="Helical" evidence="8">
    <location>
        <begin position="188"/>
        <end position="212"/>
    </location>
</feature>
<keyword evidence="6 8" id="KW-0472">Membrane</keyword>
<feature type="transmembrane region" description="Helical" evidence="8">
    <location>
        <begin position="598"/>
        <end position="618"/>
    </location>
</feature>
<feature type="transmembrane region" description="Helical" evidence="8">
    <location>
        <begin position="255"/>
        <end position="277"/>
    </location>
</feature>
<dbReference type="Gene3D" id="1.20.1250.20">
    <property type="entry name" value="MFS general substrate transporter like domains"/>
    <property type="match status" value="1"/>
</dbReference>
<evidence type="ECO:0000313" key="12">
    <source>
        <dbReference type="Proteomes" id="UP001176961"/>
    </source>
</evidence>
<dbReference type="Pfam" id="PF03137">
    <property type="entry name" value="OATP"/>
    <property type="match status" value="1"/>
</dbReference>
<feature type="transmembrane region" description="Helical" evidence="8">
    <location>
        <begin position="522"/>
        <end position="545"/>
    </location>
</feature>
<feature type="transmembrane region" description="Helical" evidence="8">
    <location>
        <begin position="729"/>
        <end position="755"/>
    </location>
</feature>
<protein>
    <recommendedName>
        <fullName evidence="8">Solute carrier organic anion transporter family member</fullName>
    </recommendedName>
</protein>
<keyword evidence="12" id="KW-1185">Reference proteome</keyword>
<dbReference type="Proteomes" id="UP001176961">
    <property type="component" value="Unassembled WGS sequence"/>
</dbReference>
<reference evidence="11" key="1">
    <citation type="submission" date="2023-07" db="EMBL/GenBank/DDBJ databases">
        <authorList>
            <consortium name="CYATHOMIX"/>
        </authorList>
    </citation>
    <scope>NUCLEOTIDE SEQUENCE</scope>
    <source>
        <strain evidence="11">N/A</strain>
    </source>
</reference>
<keyword evidence="3" id="KW-1003">Cell membrane</keyword>